<gene>
    <name evidence="2" type="ORF">C8A00DRAFT_38835</name>
</gene>
<proteinExistence type="predicted"/>
<evidence type="ECO:0000313" key="3">
    <source>
        <dbReference type="Proteomes" id="UP001302745"/>
    </source>
</evidence>
<keyword evidence="3" id="KW-1185">Reference proteome</keyword>
<feature type="region of interest" description="Disordered" evidence="1">
    <location>
        <begin position="1"/>
        <end position="43"/>
    </location>
</feature>
<feature type="non-terminal residue" evidence="2">
    <location>
        <position position="153"/>
    </location>
</feature>
<reference evidence="2" key="1">
    <citation type="journal article" date="2023" name="Mol. Phylogenet. Evol.">
        <title>Genome-scale phylogeny and comparative genomics of the fungal order Sordariales.</title>
        <authorList>
            <person name="Hensen N."/>
            <person name="Bonometti L."/>
            <person name="Westerberg I."/>
            <person name="Brannstrom I.O."/>
            <person name="Guillou S."/>
            <person name="Cros-Aarteil S."/>
            <person name="Calhoun S."/>
            <person name="Haridas S."/>
            <person name="Kuo A."/>
            <person name="Mondo S."/>
            <person name="Pangilinan J."/>
            <person name="Riley R."/>
            <person name="LaButti K."/>
            <person name="Andreopoulos B."/>
            <person name="Lipzen A."/>
            <person name="Chen C."/>
            <person name="Yan M."/>
            <person name="Daum C."/>
            <person name="Ng V."/>
            <person name="Clum A."/>
            <person name="Steindorff A."/>
            <person name="Ohm R.A."/>
            <person name="Martin F."/>
            <person name="Silar P."/>
            <person name="Natvig D.O."/>
            <person name="Lalanne C."/>
            <person name="Gautier V."/>
            <person name="Ament-Velasquez S.L."/>
            <person name="Kruys A."/>
            <person name="Hutchinson M.I."/>
            <person name="Powell A.J."/>
            <person name="Barry K."/>
            <person name="Miller A.N."/>
            <person name="Grigoriev I.V."/>
            <person name="Debuchy R."/>
            <person name="Gladieux P."/>
            <person name="Hiltunen Thoren M."/>
            <person name="Johannesson H."/>
        </authorList>
    </citation>
    <scope>NUCLEOTIDE SEQUENCE</scope>
    <source>
        <strain evidence="2">CBS 538.74</strain>
    </source>
</reference>
<dbReference type="Proteomes" id="UP001302745">
    <property type="component" value="Unassembled WGS sequence"/>
</dbReference>
<name>A0AAN6ZSM7_9PEZI</name>
<protein>
    <submittedName>
        <fullName evidence="2">Uncharacterized protein</fullName>
    </submittedName>
</protein>
<sequence>MADSESPGPGQGANNNAMRSFLLNLMEQMKEEKEAQRQRDEQRDAIMQSLIDQLAEARNNPVTHTITTTALEKRTLVSLPQLTDERDLETWDAHVRASLAPDDLFRYLEKDVPEPKDKTSAEWRQWRTDRQDIFKLLTASIKKATIMSRMTRI</sequence>
<reference evidence="2" key="2">
    <citation type="submission" date="2023-05" db="EMBL/GenBank/DDBJ databases">
        <authorList>
            <consortium name="Lawrence Berkeley National Laboratory"/>
            <person name="Steindorff A."/>
            <person name="Hensen N."/>
            <person name="Bonometti L."/>
            <person name="Westerberg I."/>
            <person name="Brannstrom I.O."/>
            <person name="Guillou S."/>
            <person name="Cros-Aarteil S."/>
            <person name="Calhoun S."/>
            <person name="Haridas S."/>
            <person name="Kuo A."/>
            <person name="Mondo S."/>
            <person name="Pangilinan J."/>
            <person name="Riley R."/>
            <person name="Labutti K."/>
            <person name="Andreopoulos B."/>
            <person name="Lipzen A."/>
            <person name="Chen C."/>
            <person name="Yanf M."/>
            <person name="Daum C."/>
            <person name="Ng V."/>
            <person name="Clum A."/>
            <person name="Ohm R."/>
            <person name="Martin F."/>
            <person name="Silar P."/>
            <person name="Natvig D."/>
            <person name="Lalanne C."/>
            <person name="Gautier V."/>
            <person name="Ament-Velasquez S.L."/>
            <person name="Kruys A."/>
            <person name="Hutchinson M.I."/>
            <person name="Powell A.J."/>
            <person name="Barry K."/>
            <person name="Miller A.N."/>
            <person name="Grigoriev I.V."/>
            <person name="Debuchy R."/>
            <person name="Gladieux P."/>
            <person name="Thoren M.H."/>
            <person name="Johannesson H."/>
        </authorList>
    </citation>
    <scope>NUCLEOTIDE SEQUENCE</scope>
    <source>
        <strain evidence="2">CBS 538.74</strain>
    </source>
</reference>
<dbReference type="AlphaFoldDB" id="A0AAN6ZSM7"/>
<feature type="compositionally biased region" description="Basic and acidic residues" evidence="1">
    <location>
        <begin position="28"/>
        <end position="43"/>
    </location>
</feature>
<dbReference type="EMBL" id="MU857316">
    <property type="protein sequence ID" value="KAK4148584.1"/>
    <property type="molecule type" value="Genomic_DNA"/>
</dbReference>
<organism evidence="2 3">
    <name type="scientific">Chaetomidium leptoderma</name>
    <dbReference type="NCBI Taxonomy" id="669021"/>
    <lineage>
        <taxon>Eukaryota</taxon>
        <taxon>Fungi</taxon>
        <taxon>Dikarya</taxon>
        <taxon>Ascomycota</taxon>
        <taxon>Pezizomycotina</taxon>
        <taxon>Sordariomycetes</taxon>
        <taxon>Sordariomycetidae</taxon>
        <taxon>Sordariales</taxon>
        <taxon>Chaetomiaceae</taxon>
        <taxon>Chaetomidium</taxon>
    </lineage>
</organism>
<evidence type="ECO:0000313" key="2">
    <source>
        <dbReference type="EMBL" id="KAK4148584.1"/>
    </source>
</evidence>
<evidence type="ECO:0000256" key="1">
    <source>
        <dbReference type="SAM" id="MobiDB-lite"/>
    </source>
</evidence>
<comment type="caution">
    <text evidence="2">The sequence shown here is derived from an EMBL/GenBank/DDBJ whole genome shotgun (WGS) entry which is preliminary data.</text>
</comment>
<accession>A0AAN6ZSM7</accession>